<dbReference type="Proteomes" id="UP000198287">
    <property type="component" value="Unassembled WGS sequence"/>
</dbReference>
<proteinExistence type="predicted"/>
<dbReference type="SMART" id="SM00875">
    <property type="entry name" value="BACK"/>
    <property type="match status" value="1"/>
</dbReference>
<feature type="domain" description="BACK" evidence="2">
    <location>
        <begin position="62"/>
        <end position="155"/>
    </location>
</feature>
<dbReference type="STRING" id="158441.A0A226EX14"/>
<dbReference type="EMBL" id="LNIX01000001">
    <property type="protein sequence ID" value="OXA61730.1"/>
    <property type="molecule type" value="Genomic_DNA"/>
</dbReference>
<dbReference type="OMA" id="PDIACEM"/>
<sequence length="538" mass="60379">MTFLANFKGLTEVEALTFTGRLNPAGFEEAMELYQIGKFLEFDQLSQAAEDIIVEQLTYESLPSVLRWASQSYGSSWVRRQAMMFLREEFINFVATSGFLELEKIVLVEMVQSDFLQASEVDILQSILRWGEHQLMKRIEDREPNLLTTTRDSVSRKGIKRRDLNDVELREIIIDLLRLVRTDHILLNHEVLIAAVRRGLVSIPPSHMITEEKTNPWINSSPGYVRPRLYTPFYEEAKSSLRQRATTVSCTGVGLSAVSDHNLTATGRRTLRSIIPDTLYMIEDGSTAVEGCSSQQSNQLGLHNSNYYSRGNEPLKPGDIVVDVETLSSMLYRLKKLQSHHRSFNLVSRERATKYLRLRVVREFGFPDYVAEMLENPNQTNNPAPNDESCSFGASGGGDSSLSKSVPSEPSALESQKGPFEHLSGKMPDIALHTTSLTASDQFRLADDILDLDLGDGSKSNSSRRSHPVPTAVSSSSATTSGGMQSRISSSGAYHHRQSSLLHSTRNLNELTLNSQEQSRLETRQPQIRENIYTSHYL</sequence>
<dbReference type="InterPro" id="IPR011705">
    <property type="entry name" value="BACK"/>
</dbReference>
<organism evidence="3 4">
    <name type="scientific">Folsomia candida</name>
    <name type="common">Springtail</name>
    <dbReference type="NCBI Taxonomy" id="158441"/>
    <lineage>
        <taxon>Eukaryota</taxon>
        <taxon>Metazoa</taxon>
        <taxon>Ecdysozoa</taxon>
        <taxon>Arthropoda</taxon>
        <taxon>Hexapoda</taxon>
        <taxon>Collembola</taxon>
        <taxon>Entomobryomorpha</taxon>
        <taxon>Isotomoidea</taxon>
        <taxon>Isotomidae</taxon>
        <taxon>Proisotominae</taxon>
        <taxon>Folsomia</taxon>
    </lineage>
</organism>
<dbReference type="AlphaFoldDB" id="A0A226EX14"/>
<evidence type="ECO:0000313" key="3">
    <source>
        <dbReference type="EMBL" id="OXA61730.1"/>
    </source>
</evidence>
<evidence type="ECO:0000256" key="1">
    <source>
        <dbReference type="SAM" id="MobiDB-lite"/>
    </source>
</evidence>
<feature type="compositionally biased region" description="Polar residues" evidence="1">
    <location>
        <begin position="482"/>
        <end position="492"/>
    </location>
</feature>
<dbReference type="GO" id="GO:0061138">
    <property type="term" value="P:morphogenesis of a branching epithelium"/>
    <property type="evidence" value="ECO:0007669"/>
    <property type="project" value="InterPro"/>
</dbReference>
<evidence type="ECO:0000259" key="2">
    <source>
        <dbReference type="SMART" id="SM00875"/>
    </source>
</evidence>
<comment type="caution">
    <text evidence="3">The sequence shown here is derived from an EMBL/GenBank/DDBJ whole genome shotgun (WGS) entry which is preliminary data.</text>
</comment>
<feature type="region of interest" description="Disordered" evidence="1">
    <location>
        <begin position="458"/>
        <end position="538"/>
    </location>
</feature>
<dbReference type="OrthoDB" id="2347980at2759"/>
<feature type="compositionally biased region" description="Polar residues" evidence="1">
    <location>
        <begin position="499"/>
        <end position="538"/>
    </location>
</feature>
<dbReference type="Gene3D" id="1.25.40.420">
    <property type="match status" value="1"/>
</dbReference>
<feature type="compositionally biased region" description="Low complexity" evidence="1">
    <location>
        <begin position="400"/>
        <end position="411"/>
    </location>
</feature>
<reference evidence="3 4" key="1">
    <citation type="submission" date="2015-12" db="EMBL/GenBank/DDBJ databases">
        <title>The genome of Folsomia candida.</title>
        <authorList>
            <person name="Faddeeva A."/>
            <person name="Derks M.F."/>
            <person name="Anvar Y."/>
            <person name="Smit S."/>
            <person name="Van Straalen N."/>
            <person name="Roelofs D."/>
        </authorList>
    </citation>
    <scope>NUCLEOTIDE SEQUENCE [LARGE SCALE GENOMIC DNA]</scope>
    <source>
        <strain evidence="3 4">VU population</strain>
        <tissue evidence="3">Whole body</tissue>
    </source>
</reference>
<evidence type="ECO:0000313" key="4">
    <source>
        <dbReference type="Proteomes" id="UP000198287"/>
    </source>
</evidence>
<feature type="compositionally biased region" description="Low complexity" evidence="1">
    <location>
        <begin position="468"/>
        <end position="481"/>
    </location>
</feature>
<accession>A0A226EX14</accession>
<gene>
    <name evidence="3" type="ORF">Fcan01_02303</name>
</gene>
<dbReference type="Pfam" id="PF07707">
    <property type="entry name" value="BACK"/>
    <property type="match status" value="1"/>
</dbReference>
<dbReference type="InterPro" id="IPR042345">
    <property type="entry name" value="Btbd7"/>
</dbReference>
<protein>
    <submittedName>
        <fullName evidence="3">BTB/POZ domain-containing protein 7</fullName>
    </submittedName>
</protein>
<dbReference type="PANTHER" id="PTHR16064:SF3">
    <property type="entry name" value="BTB_POZ DOMAIN-CONTAINING PROTEIN 7"/>
    <property type="match status" value="1"/>
</dbReference>
<dbReference type="PANTHER" id="PTHR16064">
    <property type="entry name" value="BTB POZ DOMAIN CONTAINING 7"/>
    <property type="match status" value="1"/>
</dbReference>
<keyword evidence="4" id="KW-1185">Reference proteome</keyword>
<name>A0A226EX14_FOLCA</name>
<feature type="region of interest" description="Disordered" evidence="1">
    <location>
        <begin position="375"/>
        <end position="426"/>
    </location>
</feature>